<accession>A0ABX7JNY3</accession>
<keyword evidence="3" id="KW-1185">Reference proteome</keyword>
<dbReference type="EMBL" id="CP070371">
    <property type="protein sequence ID" value="QRZ15795.1"/>
    <property type="molecule type" value="Genomic_DNA"/>
</dbReference>
<reference evidence="2 3" key="1">
    <citation type="submission" date="2021-02" db="EMBL/GenBank/DDBJ databases">
        <title>Paracoccus methylovroum sp.nov., a new methanol and methylamine utilizing methylotrophic denitrifer.</title>
        <authorList>
            <person name="Timsy T."/>
            <person name="Behrendt U."/>
            <person name="Ulrich A."/>
            <person name="Spanner T."/>
            <person name="Foesel B.U."/>
            <person name="Horn M.A."/>
            <person name="Kolb S."/>
        </authorList>
    </citation>
    <scope>NUCLEOTIDE SEQUENCE [LARGE SCALE GENOMIC DNA]</scope>
    <source>
        <strain evidence="2 3">H4-D09</strain>
    </source>
</reference>
<evidence type="ECO:0000256" key="1">
    <source>
        <dbReference type="SAM" id="MobiDB-lite"/>
    </source>
</evidence>
<proteinExistence type="predicted"/>
<evidence type="ECO:0000313" key="3">
    <source>
        <dbReference type="Proteomes" id="UP000663629"/>
    </source>
</evidence>
<name>A0ABX7JNY3_9RHOB</name>
<sequence length="142" mass="16234">MIATWPATLPPPQRDSWQLQPQDARRKRQNDAGPPGYRRRFSSAAKSVSMAVKLTHNQRAVFDRFFHETCQEGTIRFWMPDPSTDGWPLTNAAGVGLLVNAQTKEPLLLSERWLCAWGDQLPTETVVDQVKFLKSFQIWVLP</sequence>
<organism evidence="2 3">
    <name type="scientific">Paracoccus methylovorus</name>
    <dbReference type="NCBI Taxonomy" id="2812658"/>
    <lineage>
        <taxon>Bacteria</taxon>
        <taxon>Pseudomonadati</taxon>
        <taxon>Pseudomonadota</taxon>
        <taxon>Alphaproteobacteria</taxon>
        <taxon>Rhodobacterales</taxon>
        <taxon>Paracoccaceae</taxon>
        <taxon>Paracoccus</taxon>
    </lineage>
</organism>
<dbReference type="RefSeq" id="WP_205296688.1">
    <property type="nucleotide sequence ID" value="NZ_CP070371.1"/>
</dbReference>
<feature type="region of interest" description="Disordered" evidence="1">
    <location>
        <begin position="1"/>
        <end position="39"/>
    </location>
</feature>
<gene>
    <name evidence="2" type="ORF">JWJ88_15985</name>
</gene>
<evidence type="ECO:0000313" key="2">
    <source>
        <dbReference type="EMBL" id="QRZ15795.1"/>
    </source>
</evidence>
<protein>
    <submittedName>
        <fullName evidence="2">Uncharacterized protein</fullName>
    </submittedName>
</protein>
<dbReference type="Proteomes" id="UP000663629">
    <property type="component" value="Chromosome 2"/>
</dbReference>